<dbReference type="Proteomes" id="UP000707206">
    <property type="component" value="Unassembled WGS sequence"/>
</dbReference>
<reference evidence="3" key="1">
    <citation type="submission" date="2019-07" db="EMBL/GenBank/DDBJ databases">
        <authorList>
            <person name="De-Chao Zhang Q."/>
        </authorList>
    </citation>
    <scope>NUCLEOTIDE SEQUENCE</scope>
    <source>
        <strain evidence="3">TP-CH-4</strain>
    </source>
</reference>
<feature type="signal peptide" evidence="1">
    <location>
        <begin position="1"/>
        <end position="18"/>
    </location>
</feature>
<protein>
    <submittedName>
        <fullName evidence="3">Nuclear transport factor 2 family protein</fullName>
    </submittedName>
</protein>
<reference evidence="3" key="2">
    <citation type="submission" date="2020-03" db="EMBL/GenBank/DDBJ databases">
        <title>Flavobacteriaceae bacterium strain TP-CH-4, a member of the family Flavobacteriaceae isolated from a deep-sea seamount.</title>
        <authorList>
            <person name="Zhang D.-C."/>
        </authorList>
    </citation>
    <scope>NUCLEOTIDE SEQUENCE</scope>
    <source>
        <strain evidence="3">TP-CH-4</strain>
    </source>
</reference>
<dbReference type="SUPFAM" id="SSF54427">
    <property type="entry name" value="NTF2-like"/>
    <property type="match status" value="1"/>
</dbReference>
<evidence type="ECO:0000256" key="1">
    <source>
        <dbReference type="SAM" id="SignalP"/>
    </source>
</evidence>
<dbReference type="Pfam" id="PF14534">
    <property type="entry name" value="DUF4440"/>
    <property type="match status" value="1"/>
</dbReference>
<dbReference type="RefSeq" id="WP_152574905.1">
    <property type="nucleotide sequence ID" value="NZ_VIKU02000004.1"/>
</dbReference>
<dbReference type="EMBL" id="VIKU02000004">
    <property type="protein sequence ID" value="NHF60396.1"/>
    <property type="molecule type" value="Genomic_DNA"/>
</dbReference>
<evidence type="ECO:0000259" key="2">
    <source>
        <dbReference type="Pfam" id="PF14534"/>
    </source>
</evidence>
<dbReference type="AlphaFoldDB" id="A0A967AU24"/>
<feature type="domain" description="DUF4440" evidence="2">
    <location>
        <begin position="35"/>
        <end position="141"/>
    </location>
</feature>
<gene>
    <name evidence="3" type="ORF">FK220_013665</name>
</gene>
<dbReference type="Gene3D" id="3.10.450.50">
    <property type="match status" value="1"/>
</dbReference>
<keyword evidence="4" id="KW-1185">Reference proteome</keyword>
<dbReference type="InterPro" id="IPR027843">
    <property type="entry name" value="DUF4440"/>
</dbReference>
<feature type="chain" id="PRO_5037788468" evidence="1">
    <location>
        <begin position="19"/>
        <end position="168"/>
    </location>
</feature>
<keyword evidence="1" id="KW-0732">Signal</keyword>
<sequence>MKGLLILMSLFFLPHARAQTDVTQIQQEINTSVWKPFQEAFETLDAKALNELYANQVLRVTPNGIDTENSFKAANVKRFNSFLEEGTSIFLDFWFDSRHTNETTSYEVGFYRIRAAKDNSTTNSYGQFHIVLKRIKGQWKITQDWDTTTIKGSPISAEDFAKRQPMAF</sequence>
<evidence type="ECO:0000313" key="4">
    <source>
        <dbReference type="Proteomes" id="UP000707206"/>
    </source>
</evidence>
<evidence type="ECO:0000313" key="3">
    <source>
        <dbReference type="EMBL" id="NHF60396.1"/>
    </source>
</evidence>
<name>A0A967AU24_9FLAO</name>
<dbReference type="InterPro" id="IPR032710">
    <property type="entry name" value="NTF2-like_dom_sf"/>
</dbReference>
<organism evidence="3 4">
    <name type="scientific">Pelagihabitans pacificus</name>
    <dbReference type="NCBI Taxonomy" id="2696054"/>
    <lineage>
        <taxon>Bacteria</taxon>
        <taxon>Pseudomonadati</taxon>
        <taxon>Bacteroidota</taxon>
        <taxon>Flavobacteriia</taxon>
        <taxon>Flavobacteriales</taxon>
        <taxon>Flavobacteriaceae</taxon>
        <taxon>Pelagihabitans</taxon>
    </lineage>
</organism>
<proteinExistence type="predicted"/>
<accession>A0A967AU24</accession>
<comment type="caution">
    <text evidence="3">The sequence shown here is derived from an EMBL/GenBank/DDBJ whole genome shotgun (WGS) entry which is preliminary data.</text>
</comment>